<reference evidence="2 3" key="1">
    <citation type="submission" date="2023-10" db="EMBL/GenBank/DDBJ databases">
        <title>The complete genome sequence of Methanoculleus palmolei DSM 4273.</title>
        <authorList>
            <person name="Lai S.-J."/>
            <person name="You Y.-T."/>
            <person name="Chen S.-C."/>
        </authorList>
    </citation>
    <scope>NUCLEOTIDE SEQUENCE [LARGE SCALE GENOMIC DNA]</scope>
    <source>
        <strain evidence="2 3">DSM 4273</strain>
    </source>
</reference>
<sequence length="226" mass="24196">MNEIYETIGKFLLVVFIAVCFVIAAALLLLIAPAFVETTMPSNSYAIKITGLSGLAVNETATIMIPIPANAAGVPAMSEEVLTGRYQAFGWRTSIRKTPYGKMLAFTTAERYAPDLSISSGEFETKEEPRLLVPVLATPGNVSATEFTRTSSGTYTTVVFLDGFVPPSENTTPISFNLRYRGGGGMKHLIKEDTWTATVNTTVPGAESGFIPVPAGYHVTPGGIYL</sequence>
<dbReference type="AlphaFoldDB" id="A0ABD8AAG2"/>
<keyword evidence="1" id="KW-1133">Transmembrane helix</keyword>
<keyword evidence="3" id="KW-1185">Reference proteome</keyword>
<keyword evidence="1" id="KW-0472">Membrane</keyword>
<evidence type="ECO:0000313" key="3">
    <source>
        <dbReference type="Proteomes" id="UP001626603"/>
    </source>
</evidence>
<name>A0ABD8AAG2_9EURY</name>
<protein>
    <submittedName>
        <fullName evidence="2">Uncharacterized protein</fullName>
    </submittedName>
</protein>
<accession>A0ABD8AAG2</accession>
<proteinExistence type="predicted"/>
<evidence type="ECO:0000256" key="1">
    <source>
        <dbReference type="SAM" id="Phobius"/>
    </source>
</evidence>
<organism evidence="2 3">
    <name type="scientific">Methanoculleus palmolei</name>
    <dbReference type="NCBI Taxonomy" id="72612"/>
    <lineage>
        <taxon>Archaea</taxon>
        <taxon>Methanobacteriati</taxon>
        <taxon>Methanobacteriota</taxon>
        <taxon>Stenosarchaea group</taxon>
        <taxon>Methanomicrobia</taxon>
        <taxon>Methanomicrobiales</taxon>
        <taxon>Methanomicrobiaceae</taxon>
        <taxon>Methanoculleus</taxon>
    </lineage>
</organism>
<dbReference type="Proteomes" id="UP001626603">
    <property type="component" value="Chromosome"/>
</dbReference>
<gene>
    <name evidence="2" type="ORF">R6Y95_04035</name>
</gene>
<feature type="transmembrane region" description="Helical" evidence="1">
    <location>
        <begin position="12"/>
        <end position="36"/>
    </location>
</feature>
<keyword evidence="1" id="KW-0812">Transmembrane</keyword>
<evidence type="ECO:0000313" key="2">
    <source>
        <dbReference type="EMBL" id="WOX56508.1"/>
    </source>
</evidence>
<dbReference type="EMBL" id="CP137641">
    <property type="protein sequence ID" value="WOX56508.1"/>
    <property type="molecule type" value="Genomic_DNA"/>
</dbReference>